<dbReference type="AlphaFoldDB" id="A0ABD3NJE9"/>
<keyword evidence="2" id="KW-1185">Reference proteome</keyword>
<evidence type="ECO:0000313" key="1">
    <source>
        <dbReference type="EMBL" id="KAL3776110.1"/>
    </source>
</evidence>
<name>A0ABD3NJE9_9STRA</name>
<dbReference type="EMBL" id="JABMIG020000512">
    <property type="protein sequence ID" value="KAL3776110.1"/>
    <property type="molecule type" value="Genomic_DNA"/>
</dbReference>
<dbReference type="Proteomes" id="UP001516023">
    <property type="component" value="Unassembled WGS sequence"/>
</dbReference>
<evidence type="ECO:0000313" key="2">
    <source>
        <dbReference type="Proteomes" id="UP001516023"/>
    </source>
</evidence>
<protein>
    <submittedName>
        <fullName evidence="1">Uncharacterized protein</fullName>
    </submittedName>
</protein>
<proteinExistence type="predicted"/>
<accession>A0ABD3NJE9</accession>
<organism evidence="1 2">
    <name type="scientific">Cyclotella cryptica</name>
    <dbReference type="NCBI Taxonomy" id="29204"/>
    <lineage>
        <taxon>Eukaryota</taxon>
        <taxon>Sar</taxon>
        <taxon>Stramenopiles</taxon>
        <taxon>Ochrophyta</taxon>
        <taxon>Bacillariophyta</taxon>
        <taxon>Coscinodiscophyceae</taxon>
        <taxon>Thalassiosirophycidae</taxon>
        <taxon>Stephanodiscales</taxon>
        <taxon>Stephanodiscaceae</taxon>
        <taxon>Cyclotella</taxon>
    </lineage>
</organism>
<comment type="caution">
    <text evidence="1">The sequence shown here is derived from an EMBL/GenBank/DDBJ whole genome shotgun (WGS) entry which is preliminary data.</text>
</comment>
<sequence>MTFTSVLYLFYSFGSITTSSESSKNLTIQTGDGSTVSRSSETQREELSLSSFILENLDISKMGSHWILMGVNFVFFLSVNH</sequence>
<gene>
    <name evidence="1" type="ORF">HJC23_010703</name>
</gene>
<reference evidence="1 2" key="1">
    <citation type="journal article" date="2020" name="G3 (Bethesda)">
        <title>Improved Reference Genome for Cyclotella cryptica CCMP332, a Model for Cell Wall Morphogenesis, Salinity Adaptation, and Lipid Production in Diatoms (Bacillariophyta).</title>
        <authorList>
            <person name="Roberts W.R."/>
            <person name="Downey K.M."/>
            <person name="Ruck E.C."/>
            <person name="Traller J.C."/>
            <person name="Alverson A.J."/>
        </authorList>
    </citation>
    <scope>NUCLEOTIDE SEQUENCE [LARGE SCALE GENOMIC DNA]</scope>
    <source>
        <strain evidence="1 2">CCMP332</strain>
    </source>
</reference>